<dbReference type="RefSeq" id="WP_267621106.1">
    <property type="nucleotide sequence ID" value="NZ_JAODIW010000006.1"/>
</dbReference>
<dbReference type="Gene3D" id="3.40.50.620">
    <property type="entry name" value="HUPs"/>
    <property type="match status" value="2"/>
</dbReference>
<dbReference type="InterPro" id="IPR009008">
    <property type="entry name" value="Val/Leu/Ile-tRNA-synth_edit"/>
</dbReference>
<dbReference type="Gene3D" id="1.10.730.10">
    <property type="entry name" value="Isoleucyl-tRNA Synthetase, Domain 1"/>
    <property type="match status" value="1"/>
</dbReference>
<dbReference type="GO" id="GO:0005737">
    <property type="term" value="C:cytoplasm"/>
    <property type="evidence" value="ECO:0007669"/>
    <property type="project" value="UniProtKB-SubCell"/>
</dbReference>
<keyword evidence="5 8" id="KW-0648">Protein biosynthesis</keyword>
<keyword evidence="1 8" id="KW-0963">Cytoplasm</keyword>
<feature type="domain" description="Methionyl/Valyl/Leucyl/Isoleucyl-tRNA synthetase anticodon-binding" evidence="10">
    <location>
        <begin position="631"/>
        <end position="775"/>
    </location>
</feature>
<dbReference type="InterPro" id="IPR002300">
    <property type="entry name" value="aa-tRNA-synth_Ia"/>
</dbReference>
<dbReference type="Proteomes" id="UP001595921">
    <property type="component" value="Unassembled WGS sequence"/>
</dbReference>
<dbReference type="EC" id="6.1.1.9" evidence="8"/>
<evidence type="ECO:0000256" key="6">
    <source>
        <dbReference type="ARBA" id="ARBA00023146"/>
    </source>
</evidence>
<protein>
    <recommendedName>
        <fullName evidence="8">Valine--tRNA ligase</fullName>
        <ecNumber evidence="8">6.1.1.9</ecNumber>
    </recommendedName>
    <alternativeName>
        <fullName evidence="8">Valyl-tRNA synthetase</fullName>
        <shortName evidence="8">ValRS</shortName>
    </alternativeName>
</protein>
<dbReference type="InterPro" id="IPR033705">
    <property type="entry name" value="Anticodon_Ia_Val"/>
</dbReference>
<dbReference type="SUPFAM" id="SSF52374">
    <property type="entry name" value="Nucleotidylyl transferase"/>
    <property type="match status" value="1"/>
</dbReference>
<evidence type="ECO:0000256" key="5">
    <source>
        <dbReference type="ARBA" id="ARBA00022917"/>
    </source>
</evidence>
<dbReference type="AlphaFoldDB" id="A0ABD5PG37"/>
<evidence type="ECO:0000313" key="11">
    <source>
        <dbReference type="EMBL" id="MFC4359870.1"/>
    </source>
</evidence>
<dbReference type="NCBIfam" id="NF009687">
    <property type="entry name" value="PRK13208.1"/>
    <property type="match status" value="1"/>
</dbReference>
<dbReference type="PRINTS" id="PR00986">
    <property type="entry name" value="TRNASYNTHVAL"/>
</dbReference>
<dbReference type="GO" id="GO:0004832">
    <property type="term" value="F:valine-tRNA ligase activity"/>
    <property type="evidence" value="ECO:0007669"/>
    <property type="project" value="UniProtKB-UniRule"/>
</dbReference>
<comment type="function">
    <text evidence="8">Catalyzes the attachment of valine to tRNA(Val). As ValRS can inadvertently accommodate and process structurally similar amino acids such as threonine, to avoid such errors, it has a 'posttransfer' editing activity that hydrolyzes mischarged Thr-tRNA(Val) in a tRNA-dependent manner.</text>
</comment>
<dbReference type="Pfam" id="PF08264">
    <property type="entry name" value="Anticodon_1"/>
    <property type="match status" value="1"/>
</dbReference>
<evidence type="ECO:0000256" key="4">
    <source>
        <dbReference type="ARBA" id="ARBA00022840"/>
    </source>
</evidence>
<dbReference type="EMBL" id="JBHSDS010000008">
    <property type="protein sequence ID" value="MFC4359870.1"/>
    <property type="molecule type" value="Genomic_DNA"/>
</dbReference>
<dbReference type="SUPFAM" id="SSF50677">
    <property type="entry name" value="ValRS/IleRS/LeuRS editing domain"/>
    <property type="match status" value="1"/>
</dbReference>
<dbReference type="NCBIfam" id="TIGR00422">
    <property type="entry name" value="valS"/>
    <property type="match status" value="1"/>
</dbReference>
<keyword evidence="2 8" id="KW-0436">Ligase</keyword>
<reference evidence="11 12" key="1">
    <citation type="journal article" date="2019" name="Int. J. Syst. Evol. Microbiol.">
        <title>The Global Catalogue of Microorganisms (GCM) 10K type strain sequencing project: providing services to taxonomists for standard genome sequencing and annotation.</title>
        <authorList>
            <consortium name="The Broad Institute Genomics Platform"/>
            <consortium name="The Broad Institute Genome Sequencing Center for Infectious Disease"/>
            <person name="Wu L."/>
            <person name="Ma J."/>
        </authorList>
    </citation>
    <scope>NUCLEOTIDE SEQUENCE [LARGE SCALE GENOMIC DNA]</scope>
    <source>
        <strain evidence="11 12">CGMCC 1.12553</strain>
    </source>
</reference>
<dbReference type="SUPFAM" id="SSF47323">
    <property type="entry name" value="Anticodon-binding domain of a subclass of class I aminoacyl-tRNA synthetases"/>
    <property type="match status" value="1"/>
</dbReference>
<keyword evidence="3 8" id="KW-0547">Nucleotide-binding</keyword>
<gene>
    <name evidence="8" type="primary">valS</name>
    <name evidence="11" type="ORF">ACFO0N_18140</name>
</gene>
<dbReference type="HAMAP" id="MF_02005">
    <property type="entry name" value="Val_tRNA_synth_type2"/>
    <property type="match status" value="1"/>
</dbReference>
<organism evidence="11 12">
    <name type="scientific">Halobium salinum</name>
    <dbReference type="NCBI Taxonomy" id="1364940"/>
    <lineage>
        <taxon>Archaea</taxon>
        <taxon>Methanobacteriati</taxon>
        <taxon>Methanobacteriota</taxon>
        <taxon>Stenosarchaea group</taxon>
        <taxon>Halobacteria</taxon>
        <taxon>Halobacteriales</taxon>
        <taxon>Haloferacaceae</taxon>
        <taxon>Halobium</taxon>
    </lineage>
</organism>
<evidence type="ECO:0000256" key="3">
    <source>
        <dbReference type="ARBA" id="ARBA00022741"/>
    </source>
</evidence>
<feature type="domain" description="Aminoacyl-tRNA synthetase class Ia" evidence="9">
    <location>
        <begin position="15"/>
        <end position="590"/>
    </location>
</feature>
<evidence type="ECO:0000313" key="12">
    <source>
        <dbReference type="Proteomes" id="UP001595921"/>
    </source>
</evidence>
<evidence type="ECO:0000259" key="10">
    <source>
        <dbReference type="Pfam" id="PF08264"/>
    </source>
</evidence>
<dbReference type="InterPro" id="IPR002303">
    <property type="entry name" value="Valyl-tRNA_ligase"/>
</dbReference>
<dbReference type="GO" id="GO:0005524">
    <property type="term" value="F:ATP binding"/>
    <property type="evidence" value="ECO:0007669"/>
    <property type="project" value="UniProtKB-UniRule"/>
</dbReference>
<dbReference type="PANTHER" id="PTHR11946:SF93">
    <property type="entry name" value="VALINE--TRNA LIGASE, CHLOROPLASTIC_MITOCHONDRIAL 2"/>
    <property type="match status" value="1"/>
</dbReference>
<evidence type="ECO:0000256" key="8">
    <source>
        <dbReference type="HAMAP-Rule" id="MF_02005"/>
    </source>
</evidence>
<accession>A0ABD5PG37</accession>
<keyword evidence="4 8" id="KW-0067">ATP-binding</keyword>
<keyword evidence="6 8" id="KW-0030">Aminoacyl-tRNA synthetase</keyword>
<keyword evidence="12" id="KW-1185">Reference proteome</keyword>
<comment type="catalytic activity">
    <reaction evidence="7 8">
        <text>tRNA(Val) + L-valine + ATP = L-valyl-tRNA(Val) + AMP + diphosphate</text>
        <dbReference type="Rhea" id="RHEA:10704"/>
        <dbReference type="Rhea" id="RHEA-COMP:9672"/>
        <dbReference type="Rhea" id="RHEA-COMP:9708"/>
        <dbReference type="ChEBI" id="CHEBI:30616"/>
        <dbReference type="ChEBI" id="CHEBI:33019"/>
        <dbReference type="ChEBI" id="CHEBI:57762"/>
        <dbReference type="ChEBI" id="CHEBI:78442"/>
        <dbReference type="ChEBI" id="CHEBI:78537"/>
        <dbReference type="ChEBI" id="CHEBI:456215"/>
        <dbReference type="EC" id="6.1.1.9"/>
    </reaction>
</comment>
<dbReference type="InterPro" id="IPR013155">
    <property type="entry name" value="M/V/L/I-tRNA-synth_anticd-bd"/>
</dbReference>
<dbReference type="InterPro" id="IPR014729">
    <property type="entry name" value="Rossmann-like_a/b/a_fold"/>
</dbReference>
<dbReference type="PANTHER" id="PTHR11946">
    <property type="entry name" value="VALYL-TRNA SYNTHETASES"/>
    <property type="match status" value="1"/>
</dbReference>
<comment type="caution">
    <text evidence="8">Lacks conserved residue(s) required for the propagation of feature annotation.</text>
</comment>
<comment type="similarity">
    <text evidence="8">Belongs to the class-I aminoacyl-tRNA synthetase family. ValS type 2 subfamily.</text>
</comment>
<comment type="domain">
    <text evidence="8">ValRS has two distinct active sites: one for aminoacylation and one for editing. The misactivated threonine is translocated from the active site to the editing site.</text>
</comment>
<dbReference type="Pfam" id="PF00133">
    <property type="entry name" value="tRNA-synt_1"/>
    <property type="match status" value="1"/>
</dbReference>
<dbReference type="InterPro" id="IPR009080">
    <property type="entry name" value="tRNAsynth_Ia_anticodon-bd"/>
</dbReference>
<proteinExistence type="inferred from homology"/>
<evidence type="ECO:0000256" key="2">
    <source>
        <dbReference type="ARBA" id="ARBA00022598"/>
    </source>
</evidence>
<dbReference type="GO" id="GO:0006438">
    <property type="term" value="P:valyl-tRNA aminoacylation"/>
    <property type="evidence" value="ECO:0007669"/>
    <property type="project" value="UniProtKB-UniRule"/>
</dbReference>
<evidence type="ECO:0000256" key="1">
    <source>
        <dbReference type="ARBA" id="ARBA00022490"/>
    </source>
</evidence>
<dbReference type="CDD" id="cd07962">
    <property type="entry name" value="Anticodon_Ia_Val"/>
    <property type="match status" value="1"/>
</dbReference>
<comment type="caution">
    <text evidence="11">The sequence shown here is derived from an EMBL/GenBank/DDBJ whole genome shotgun (WGS) entry which is preliminary data.</text>
</comment>
<evidence type="ECO:0000259" key="9">
    <source>
        <dbReference type="Pfam" id="PF00133"/>
    </source>
</evidence>
<name>A0ABD5PG37_9EURY</name>
<dbReference type="InterPro" id="IPR022874">
    <property type="entry name" value="Valine-tRNA_ligase_type_2"/>
</dbReference>
<sequence length="887" mass="100122">MPSGEYDPEAREAAWQDRWVDEGVYAYDGEAAVDADTVFSIDTPPPTVSGSLHWGHVYGSILQDVVARFERMNGREVFFPFGYDDNGIASERLTEEELDVRHQDYPRHEFQEMCRDVTATYEAEFNEKMQSIGVSIDWSETFQTIEPRVQRISQLSFIDLYEKGREYRQRAPAIWCPECETAISQVETEDDERASHFNDITFEVVSADGEDEEGADTDEDADGEEFVISTTRPELLPACVAVFVHPDDEENEHLVGKEARVPLFGQEVPILEDERVDLETGSGVVMCCTFGDQTDIEWYQAHDLPLRIAIDESGTMTEVAGEYDGMSAEAARDSIVADLEDAGVLLDRRSITHTVNVHERCDTAVEFLVTEQWYVELLDRTDEYLEAGRQMDWYPEKMFTRYKNWIEGLQWDWSISRQRSSGIPFPVWYCGDCDHEIIAEREQLPVDPLADDPPVDSCPECGHGSFVPEDDVLDTWATSSLTPLIHSQWDWNEESEEMEVGRPELYPMTMRPQGHDIISFWLFHTVVKCYEHTGEVPFDSVMVNGMVLDENRQKMSKSVGNVVSPDAVLEAYPVDAARYWAAGSAVGDDLPYNEKGLRSGEKLIRKLWNASKLVDSLVDEAPERPDLKPIDKWLLAELDAEIEHATEMLEDRAFSKARDSLRSFFWHTFCDDYLEIAKQRLDDGGDVSAAYTLRTAHERFVKLFAPFLAHVTEELWRDMYAGDATGAEASVHRRNWPEPLGVEADLEAGETAMAVVGALRKYKTDNQLSLNAPVRRVEVFGNVEGFEADISGVMHVEELESLDREPEVESVVTGIDLDYSVVGPEYGSQVGDIDAGIEAGDYELDGDSLQVAGVSLGPDMFEVERERQYLGEGEMLEAGDAIVVVQN</sequence>
<comment type="subcellular location">
    <subcellularLocation>
        <location evidence="8">Cytoplasm</location>
    </subcellularLocation>
</comment>
<feature type="short sequence motif" description="'KMSKS' region" evidence="8">
    <location>
        <begin position="554"/>
        <end position="558"/>
    </location>
</feature>
<evidence type="ECO:0000256" key="7">
    <source>
        <dbReference type="ARBA" id="ARBA00047552"/>
    </source>
</evidence>
<feature type="binding site" evidence="8">
    <location>
        <position position="557"/>
    </location>
    <ligand>
        <name>ATP</name>
        <dbReference type="ChEBI" id="CHEBI:30616"/>
    </ligand>
</feature>